<sequence>MKEIRIVVRPQLLERLHEALRGCPGFPGMTVGEVNGYPPVASQAGAHSIKEDLTEFVPRVRIELVVSDALASMLFDAAVKVLEHGQTGESAIWMTDVVQATFLHRTG</sequence>
<organism evidence="1 2">
    <name type="scientific">Ralstonia flaminis</name>
    <dbReference type="NCBI Taxonomy" id="3058597"/>
    <lineage>
        <taxon>Bacteria</taxon>
        <taxon>Pseudomonadati</taxon>
        <taxon>Pseudomonadota</taxon>
        <taxon>Betaproteobacteria</taxon>
        <taxon>Burkholderiales</taxon>
        <taxon>Burkholderiaceae</taxon>
        <taxon>Ralstonia</taxon>
    </lineage>
</organism>
<gene>
    <name evidence="1" type="primary">glnB_3</name>
    <name evidence="1" type="ORF">LMG18101_04544</name>
</gene>
<proteinExistence type="predicted"/>
<dbReference type="InterPro" id="IPR015867">
    <property type="entry name" value="N-reg_PII/ATP_PRibTrfase_C"/>
</dbReference>
<dbReference type="Pfam" id="PF00543">
    <property type="entry name" value="P-II"/>
    <property type="match status" value="1"/>
</dbReference>
<dbReference type="SMART" id="SM00938">
    <property type="entry name" value="P-II"/>
    <property type="match status" value="1"/>
</dbReference>
<protein>
    <submittedName>
        <fullName evidence="1">Nitrogen regulatory protein P-II</fullName>
    </submittedName>
</protein>
<dbReference type="Proteomes" id="UP001189757">
    <property type="component" value="Unassembled WGS sequence"/>
</dbReference>
<dbReference type="InterPro" id="IPR002187">
    <property type="entry name" value="N-reg_PII"/>
</dbReference>
<reference evidence="1 2" key="1">
    <citation type="submission" date="2023-07" db="EMBL/GenBank/DDBJ databases">
        <authorList>
            <person name="Peeters C."/>
        </authorList>
    </citation>
    <scope>NUCLEOTIDE SEQUENCE [LARGE SCALE GENOMIC DNA]</scope>
    <source>
        <strain evidence="1 2">LMG 18101</strain>
    </source>
</reference>
<accession>A0ABM9KBR7</accession>
<dbReference type="RefSeq" id="WP_199030222.1">
    <property type="nucleotide sequence ID" value="NZ_CATZLL010000017.1"/>
</dbReference>
<dbReference type="SUPFAM" id="SSF54913">
    <property type="entry name" value="GlnB-like"/>
    <property type="match status" value="1"/>
</dbReference>
<keyword evidence="2" id="KW-1185">Reference proteome</keyword>
<name>A0ABM9KBR7_9RALS</name>
<dbReference type="InterPro" id="IPR011322">
    <property type="entry name" value="N-reg_PII-like_a/b"/>
</dbReference>
<evidence type="ECO:0000313" key="2">
    <source>
        <dbReference type="Proteomes" id="UP001189757"/>
    </source>
</evidence>
<dbReference type="EMBL" id="CATZLL010000017">
    <property type="protein sequence ID" value="CAJ0821193.1"/>
    <property type="molecule type" value="Genomic_DNA"/>
</dbReference>
<evidence type="ECO:0000313" key="1">
    <source>
        <dbReference type="EMBL" id="CAJ0821193.1"/>
    </source>
</evidence>
<dbReference type="PRINTS" id="PR00340">
    <property type="entry name" value="PIIGLNB"/>
</dbReference>
<dbReference type="PROSITE" id="PS51343">
    <property type="entry name" value="PII_GLNB_DOM"/>
    <property type="match status" value="1"/>
</dbReference>
<dbReference type="Gene3D" id="3.30.70.120">
    <property type="match status" value="1"/>
</dbReference>
<comment type="caution">
    <text evidence="1">The sequence shown here is derived from an EMBL/GenBank/DDBJ whole genome shotgun (WGS) entry which is preliminary data.</text>
</comment>